<evidence type="ECO:0000313" key="2">
    <source>
        <dbReference type="Proteomes" id="UP001139157"/>
    </source>
</evidence>
<dbReference type="RefSeq" id="WP_251913409.1">
    <property type="nucleotide sequence ID" value="NZ_JAMRXG010000007.1"/>
</dbReference>
<organism evidence="1 2">
    <name type="scientific">Nocardia pulmonis</name>
    <dbReference type="NCBI Taxonomy" id="2951408"/>
    <lineage>
        <taxon>Bacteria</taxon>
        <taxon>Bacillati</taxon>
        <taxon>Actinomycetota</taxon>
        <taxon>Actinomycetes</taxon>
        <taxon>Mycobacteriales</taxon>
        <taxon>Nocardiaceae</taxon>
        <taxon>Nocardia</taxon>
    </lineage>
</organism>
<protein>
    <submittedName>
        <fullName evidence="1">Uncharacterized protein</fullName>
    </submittedName>
</protein>
<dbReference type="EMBL" id="JAMRXG010000007">
    <property type="protein sequence ID" value="MCM6775266.1"/>
    <property type="molecule type" value="Genomic_DNA"/>
</dbReference>
<evidence type="ECO:0000313" key="1">
    <source>
        <dbReference type="EMBL" id="MCM6775266.1"/>
    </source>
</evidence>
<keyword evidence="2" id="KW-1185">Reference proteome</keyword>
<dbReference type="AlphaFoldDB" id="A0A9X2E7Y2"/>
<sequence>MKTARQHEIVCGTECPPLPRRRRMPTTVDGVEYEMWIDGNMRTVFSLCPDPSDRRLFLSVDGHLE</sequence>
<reference evidence="1" key="1">
    <citation type="submission" date="2022-06" db="EMBL/GenBank/DDBJ databases">
        <title>Novel species in genus nocardia.</title>
        <authorList>
            <person name="Li F."/>
        </authorList>
    </citation>
    <scope>NUCLEOTIDE SEQUENCE</scope>
    <source>
        <strain evidence="1">CDC141</strain>
    </source>
</reference>
<accession>A0A9X2E7Y2</accession>
<proteinExistence type="predicted"/>
<comment type="caution">
    <text evidence="1">The sequence shown here is derived from an EMBL/GenBank/DDBJ whole genome shotgun (WGS) entry which is preliminary data.</text>
</comment>
<name>A0A9X2E7Y2_9NOCA</name>
<gene>
    <name evidence="1" type="ORF">NDR86_17475</name>
</gene>
<dbReference type="Proteomes" id="UP001139157">
    <property type="component" value="Unassembled WGS sequence"/>
</dbReference>